<evidence type="ECO:0000313" key="14">
    <source>
        <dbReference type="Proteomes" id="UP000001918"/>
    </source>
</evidence>
<keyword evidence="4" id="KW-0645">Protease</keyword>
<dbReference type="Pfam" id="PF17820">
    <property type="entry name" value="PDZ_6"/>
    <property type="match status" value="1"/>
</dbReference>
<proteinExistence type="inferred from homology"/>
<dbReference type="SMART" id="SM00228">
    <property type="entry name" value="PDZ"/>
    <property type="match status" value="1"/>
</dbReference>
<dbReference type="eggNOG" id="COG0750">
    <property type="taxonomic scope" value="Bacteria"/>
</dbReference>
<evidence type="ECO:0000256" key="10">
    <source>
        <dbReference type="ARBA" id="ARBA00023136"/>
    </source>
</evidence>
<dbReference type="PANTHER" id="PTHR42837">
    <property type="entry name" value="REGULATOR OF SIGMA-E PROTEASE RSEP"/>
    <property type="match status" value="1"/>
</dbReference>
<dbReference type="KEGG" id="tcu:Tcur_3371"/>
<dbReference type="CDD" id="cd06163">
    <property type="entry name" value="S2P-M50_PDZ_RseP-like"/>
    <property type="match status" value="1"/>
</dbReference>
<dbReference type="Gene3D" id="2.30.42.10">
    <property type="match status" value="1"/>
</dbReference>
<evidence type="ECO:0000256" key="11">
    <source>
        <dbReference type="SAM" id="Phobius"/>
    </source>
</evidence>
<evidence type="ECO:0000256" key="8">
    <source>
        <dbReference type="ARBA" id="ARBA00022989"/>
    </source>
</evidence>
<evidence type="ECO:0000256" key="7">
    <source>
        <dbReference type="ARBA" id="ARBA00022833"/>
    </source>
</evidence>
<dbReference type="AlphaFoldDB" id="D1AAJ6"/>
<dbReference type="RefSeq" id="WP_012853693.1">
    <property type="nucleotide sequence ID" value="NC_013510.1"/>
</dbReference>
<evidence type="ECO:0000256" key="5">
    <source>
        <dbReference type="ARBA" id="ARBA00022692"/>
    </source>
</evidence>
<keyword evidence="14" id="KW-1185">Reference proteome</keyword>
<feature type="transmembrane region" description="Helical" evidence="11">
    <location>
        <begin position="319"/>
        <end position="342"/>
    </location>
</feature>
<evidence type="ECO:0000256" key="3">
    <source>
        <dbReference type="ARBA" id="ARBA00007931"/>
    </source>
</evidence>
<comment type="subcellular location">
    <subcellularLocation>
        <location evidence="2">Membrane</location>
        <topology evidence="2">Multi-pass membrane protein</topology>
    </subcellularLocation>
</comment>
<comment type="similarity">
    <text evidence="3">Belongs to the peptidase M50B family.</text>
</comment>
<dbReference type="InterPro" id="IPR008915">
    <property type="entry name" value="Peptidase_M50"/>
</dbReference>
<evidence type="ECO:0000313" key="13">
    <source>
        <dbReference type="EMBL" id="ACY98909.1"/>
    </source>
</evidence>
<accession>D1AAJ6</accession>
<feature type="transmembrane region" description="Helical" evidence="11">
    <location>
        <begin position="363"/>
        <end position="387"/>
    </location>
</feature>
<dbReference type="EMBL" id="CP001738">
    <property type="protein sequence ID" value="ACY98909.1"/>
    <property type="molecule type" value="Genomic_DNA"/>
</dbReference>
<keyword evidence="10 11" id="KW-0472">Membrane</keyword>
<evidence type="ECO:0000256" key="2">
    <source>
        <dbReference type="ARBA" id="ARBA00004141"/>
    </source>
</evidence>
<evidence type="ECO:0000256" key="6">
    <source>
        <dbReference type="ARBA" id="ARBA00022801"/>
    </source>
</evidence>
<dbReference type="Pfam" id="PF02163">
    <property type="entry name" value="Peptidase_M50"/>
    <property type="match status" value="1"/>
</dbReference>
<dbReference type="InterPro" id="IPR041489">
    <property type="entry name" value="PDZ_6"/>
</dbReference>
<feature type="domain" description="PDZ" evidence="12">
    <location>
        <begin position="120"/>
        <end position="204"/>
    </location>
</feature>
<dbReference type="OrthoDB" id="9782003at2"/>
<dbReference type="STRING" id="471852.Tcur_3371"/>
<dbReference type="Proteomes" id="UP000001918">
    <property type="component" value="Chromosome"/>
</dbReference>
<dbReference type="PANTHER" id="PTHR42837:SF2">
    <property type="entry name" value="MEMBRANE METALLOPROTEASE ARASP2, CHLOROPLASTIC-RELATED"/>
    <property type="match status" value="1"/>
</dbReference>
<comment type="cofactor">
    <cofactor evidence="1">
        <name>Zn(2+)</name>
        <dbReference type="ChEBI" id="CHEBI:29105"/>
    </cofactor>
</comment>
<organism evidence="13 14">
    <name type="scientific">Thermomonospora curvata (strain ATCC 19995 / DSM 43183 / JCM 3096 / KCTC 9072 / NBRC 15933 / NCIMB 10081 / Henssen B9)</name>
    <dbReference type="NCBI Taxonomy" id="471852"/>
    <lineage>
        <taxon>Bacteria</taxon>
        <taxon>Bacillati</taxon>
        <taxon>Actinomycetota</taxon>
        <taxon>Actinomycetes</taxon>
        <taxon>Streptosporangiales</taxon>
        <taxon>Thermomonosporaceae</taxon>
        <taxon>Thermomonospora</taxon>
    </lineage>
</organism>
<keyword evidence="7" id="KW-0862">Zinc</keyword>
<dbReference type="InterPro" id="IPR001478">
    <property type="entry name" value="PDZ"/>
</dbReference>
<reference evidence="13 14" key="1">
    <citation type="journal article" date="2011" name="Stand. Genomic Sci.">
        <title>Complete genome sequence of Thermomonospora curvata type strain (B9).</title>
        <authorList>
            <person name="Chertkov O."/>
            <person name="Sikorski J."/>
            <person name="Nolan M."/>
            <person name="Lapidus A."/>
            <person name="Lucas S."/>
            <person name="Del Rio T.G."/>
            <person name="Tice H."/>
            <person name="Cheng J.F."/>
            <person name="Goodwin L."/>
            <person name="Pitluck S."/>
            <person name="Liolios K."/>
            <person name="Ivanova N."/>
            <person name="Mavromatis K."/>
            <person name="Mikhailova N."/>
            <person name="Ovchinnikova G."/>
            <person name="Pati A."/>
            <person name="Chen A."/>
            <person name="Palaniappan K."/>
            <person name="Djao O.D."/>
            <person name="Land M."/>
            <person name="Hauser L."/>
            <person name="Chang Y.J."/>
            <person name="Jeffries C.D."/>
            <person name="Brettin T."/>
            <person name="Han C."/>
            <person name="Detter J.C."/>
            <person name="Rohde M."/>
            <person name="Goker M."/>
            <person name="Woyke T."/>
            <person name="Bristow J."/>
            <person name="Eisen J.A."/>
            <person name="Markowitz V."/>
            <person name="Hugenholtz P."/>
            <person name="Klenk H.P."/>
            <person name="Kyrpides N.C."/>
        </authorList>
    </citation>
    <scope>NUCLEOTIDE SEQUENCE [LARGE SCALE GENOMIC DNA]</scope>
    <source>
        <strain evidence="14">ATCC 19995 / DSM 43183 / JCM 3096 / KCTC 9072 / NBRC 15933 / NCIMB 10081 / Henssen B9</strain>
    </source>
</reference>
<dbReference type="InterPro" id="IPR004387">
    <property type="entry name" value="Pept_M50_Zn"/>
</dbReference>
<keyword evidence="9" id="KW-0482">Metalloprotease</keyword>
<dbReference type="GO" id="GO:0016020">
    <property type="term" value="C:membrane"/>
    <property type="evidence" value="ECO:0007669"/>
    <property type="project" value="UniProtKB-SubCell"/>
</dbReference>
<feature type="transmembrane region" description="Helical" evidence="11">
    <location>
        <begin position="97"/>
        <end position="122"/>
    </location>
</feature>
<name>D1AAJ6_THECD</name>
<evidence type="ECO:0000256" key="4">
    <source>
        <dbReference type="ARBA" id="ARBA00022670"/>
    </source>
</evidence>
<dbReference type="SUPFAM" id="SSF50156">
    <property type="entry name" value="PDZ domain-like"/>
    <property type="match status" value="1"/>
</dbReference>
<gene>
    <name evidence="13" type="ordered locus">Tcur_3371</name>
</gene>
<sequence length="397" mass="41479">MAYLLGVVAFVAALVLSVTLHEAGHLVAAKRFGMKATQFFVGFGPTLWSRRHGETEYGVKAILLGGFVRIVGYTTLEKLDEADRPRAFYLQPARRRAVVIVAGVAANLLLAFVLLVALATVVGVRQAGTATTVVERVSACVPERLGGRCAPGRPPSPARAAGLRSGDRIVSFAGRPVGGWQELRAAIRAAPAGRAVPVVAERDGTRRAFQVRLAEVDGEPFLGVTARVVGVRYDRLGPGEAVVFALKGIAVTVAQMGRALAALPAALPELFSPQRGQSAGGQIGSVVGAGQISGEIFASGGSWRDAAGPYLALVASINVFLGALNVLPLLPLDGGHLAVLGYERLRARIARARGRSDPGPVDITRLLPVTYLAVVLLVGLGVLLIVADLLNPLRLSP</sequence>
<keyword evidence="5 11" id="KW-0812">Transmembrane</keyword>
<dbReference type="HOGENOM" id="CLU_025778_1_2_11"/>
<evidence type="ECO:0000256" key="9">
    <source>
        <dbReference type="ARBA" id="ARBA00023049"/>
    </source>
</evidence>
<protein>
    <submittedName>
        <fullName evidence="13">Peptidase M50</fullName>
    </submittedName>
</protein>
<keyword evidence="6" id="KW-0378">Hydrolase</keyword>
<evidence type="ECO:0000256" key="1">
    <source>
        <dbReference type="ARBA" id="ARBA00001947"/>
    </source>
</evidence>
<dbReference type="InterPro" id="IPR036034">
    <property type="entry name" value="PDZ_sf"/>
</dbReference>
<dbReference type="GO" id="GO:0004222">
    <property type="term" value="F:metalloendopeptidase activity"/>
    <property type="evidence" value="ECO:0007669"/>
    <property type="project" value="InterPro"/>
</dbReference>
<dbReference type="GO" id="GO:0006508">
    <property type="term" value="P:proteolysis"/>
    <property type="evidence" value="ECO:0007669"/>
    <property type="project" value="UniProtKB-KW"/>
</dbReference>
<dbReference type="CDD" id="cd05709">
    <property type="entry name" value="S2P-M50"/>
    <property type="match status" value="1"/>
</dbReference>
<evidence type="ECO:0000259" key="12">
    <source>
        <dbReference type="SMART" id="SM00228"/>
    </source>
</evidence>
<keyword evidence="8 11" id="KW-1133">Transmembrane helix</keyword>